<dbReference type="PANTHER" id="PTHR22731:SF3">
    <property type="entry name" value="RIBONUCLEASES P_MRP PROTEIN SUBUNIT POP1"/>
    <property type="match status" value="1"/>
</dbReference>
<evidence type="ECO:0000259" key="7">
    <source>
        <dbReference type="Pfam" id="PF22770"/>
    </source>
</evidence>
<evidence type="ECO:0000313" key="8">
    <source>
        <dbReference type="EMBL" id="OVA00036.1"/>
    </source>
</evidence>
<evidence type="ECO:0000256" key="1">
    <source>
        <dbReference type="ARBA" id="ARBA00004123"/>
    </source>
</evidence>
<dbReference type="GO" id="GO:0001682">
    <property type="term" value="P:tRNA 5'-leader removal"/>
    <property type="evidence" value="ECO:0007669"/>
    <property type="project" value="InterPro"/>
</dbReference>
<dbReference type="GO" id="GO:0005655">
    <property type="term" value="C:nucleolar ribonuclease P complex"/>
    <property type="evidence" value="ECO:0007669"/>
    <property type="project" value="InterPro"/>
</dbReference>
<dbReference type="GO" id="GO:0000172">
    <property type="term" value="C:ribonuclease MRP complex"/>
    <property type="evidence" value="ECO:0007669"/>
    <property type="project" value="InterPro"/>
</dbReference>
<reference evidence="8 9" key="1">
    <citation type="journal article" date="2017" name="Mol. Plant">
        <title>The Genome of Medicinal Plant Macleaya cordata Provides New Insights into Benzylisoquinoline Alkaloids Metabolism.</title>
        <authorList>
            <person name="Liu X."/>
            <person name="Liu Y."/>
            <person name="Huang P."/>
            <person name="Ma Y."/>
            <person name="Qing Z."/>
            <person name="Tang Q."/>
            <person name="Cao H."/>
            <person name="Cheng P."/>
            <person name="Zheng Y."/>
            <person name="Yuan Z."/>
            <person name="Zhou Y."/>
            <person name="Liu J."/>
            <person name="Tang Z."/>
            <person name="Zhuo Y."/>
            <person name="Zhang Y."/>
            <person name="Yu L."/>
            <person name="Huang J."/>
            <person name="Yang P."/>
            <person name="Peng Q."/>
            <person name="Zhang J."/>
            <person name="Jiang W."/>
            <person name="Zhang Z."/>
            <person name="Lin K."/>
            <person name="Ro D.K."/>
            <person name="Chen X."/>
            <person name="Xiong X."/>
            <person name="Shang Y."/>
            <person name="Huang S."/>
            <person name="Zeng J."/>
        </authorList>
    </citation>
    <scope>NUCLEOTIDE SEQUENCE [LARGE SCALE GENOMIC DNA]</scope>
    <source>
        <strain evidence="9">cv. BLH2017</strain>
        <tissue evidence="8">Root</tissue>
    </source>
</reference>
<accession>A0A200PP97</accession>
<dbReference type="InterPro" id="IPR039182">
    <property type="entry name" value="Pop1"/>
</dbReference>
<dbReference type="InParanoid" id="A0A200PP97"/>
<protein>
    <submittedName>
        <fullName evidence="8">Ribonuclease P/MRP</fullName>
    </submittedName>
</protein>
<evidence type="ECO:0000259" key="5">
    <source>
        <dbReference type="Pfam" id="PF06978"/>
    </source>
</evidence>
<dbReference type="Pfam" id="PF22770">
    <property type="entry name" value="POP1_C"/>
    <property type="match status" value="1"/>
</dbReference>
<sequence>MAIEGIGQSRISATQPPRTLHVQKFAESRASELESLHSIVSSQLKTDFRSQRNKRRRTLSYDNCLTKNKWRKRQKLGIVDKVETLTSDKDQKKVPRRVLRRIGLTRNPETGFCTSGDGTKRLRTHLWHAKRFLITKRWGFYLPQGLQGRWSIILPLSWVKDFWVPLVSNGARAIGFQEKHQITCNVGLPSFPLIFLIARHTHSSSLTKPLSYKKVELRRLAMTPPRVPVPPPWGNVRFAFEQGLISVGDIQASNENICSGEMGPANSFVDSDINSCDSRSLEQANSFSEGFVARTCNMLTNYLSDVHRDDLLLFPNVAMRKTGFSKMMLNDEGKPSRRPEVANQILVDQKLCFIRVHLWVYKEGAFEEGAMVLAPHLSDLSKWISRSDEDEGGLQIPQSSMTSYFTQQPSGKWELEKPKDPVTRESHRWPIGCITTGFVRGSTKPAAEAFCEASLLSQVRVEQWGGMQQRKQEEQEIFVLIRNLRSAAYRLALATIILEQQEEDVEFM</sequence>
<name>A0A200PP97_MACCD</name>
<dbReference type="Proteomes" id="UP000195402">
    <property type="component" value="Unassembled WGS sequence"/>
</dbReference>
<feature type="domain" description="POP1 C-terminal" evidence="7">
    <location>
        <begin position="408"/>
        <end position="497"/>
    </location>
</feature>
<feature type="region of interest" description="Disordered" evidence="4">
    <location>
        <begin position="1"/>
        <end position="20"/>
    </location>
</feature>
<evidence type="ECO:0000256" key="2">
    <source>
        <dbReference type="ARBA" id="ARBA00022694"/>
    </source>
</evidence>
<comment type="caution">
    <text evidence="8">The sequence shown here is derived from an EMBL/GenBank/DDBJ whole genome shotgun (WGS) entry which is preliminary data.</text>
</comment>
<dbReference type="AlphaFoldDB" id="A0A200PP97"/>
<dbReference type="Pfam" id="PF06978">
    <property type="entry name" value="POP1_N"/>
    <property type="match status" value="1"/>
</dbReference>
<dbReference type="STRING" id="56857.A0A200PP97"/>
<proteinExistence type="predicted"/>
<keyword evidence="2" id="KW-0819">tRNA processing</keyword>
<dbReference type="InterPro" id="IPR009723">
    <property type="entry name" value="Pop1_N"/>
</dbReference>
<gene>
    <name evidence="8" type="ORF">BVC80_1693g17</name>
</gene>
<feature type="domain" description="POPLD" evidence="6">
    <location>
        <begin position="149"/>
        <end position="195"/>
    </location>
</feature>
<dbReference type="EMBL" id="MVGT01004382">
    <property type="protein sequence ID" value="OVA00036.1"/>
    <property type="molecule type" value="Genomic_DNA"/>
</dbReference>
<evidence type="ECO:0000259" key="6">
    <source>
        <dbReference type="Pfam" id="PF08170"/>
    </source>
</evidence>
<dbReference type="Pfam" id="PF08170">
    <property type="entry name" value="POPLD"/>
    <property type="match status" value="1"/>
</dbReference>
<evidence type="ECO:0000256" key="4">
    <source>
        <dbReference type="SAM" id="MobiDB-lite"/>
    </source>
</evidence>
<dbReference type="InterPro" id="IPR012590">
    <property type="entry name" value="POPLD_dom"/>
</dbReference>
<evidence type="ECO:0000313" key="9">
    <source>
        <dbReference type="Proteomes" id="UP000195402"/>
    </source>
</evidence>
<keyword evidence="3" id="KW-0539">Nucleus</keyword>
<dbReference type="InterPro" id="IPR055079">
    <property type="entry name" value="POP1_C"/>
</dbReference>
<evidence type="ECO:0000256" key="3">
    <source>
        <dbReference type="ARBA" id="ARBA00023242"/>
    </source>
</evidence>
<dbReference type="OrthoDB" id="442863at2759"/>
<comment type="subcellular location">
    <subcellularLocation>
        <location evidence="1">Nucleus</location>
    </subcellularLocation>
</comment>
<feature type="domain" description="Pop1 N-terminal" evidence="5">
    <location>
        <begin position="122"/>
        <end position="144"/>
    </location>
</feature>
<keyword evidence="9" id="KW-1185">Reference proteome</keyword>
<organism evidence="8 9">
    <name type="scientific">Macleaya cordata</name>
    <name type="common">Five-seeded plume-poppy</name>
    <name type="synonym">Bocconia cordata</name>
    <dbReference type="NCBI Taxonomy" id="56857"/>
    <lineage>
        <taxon>Eukaryota</taxon>
        <taxon>Viridiplantae</taxon>
        <taxon>Streptophyta</taxon>
        <taxon>Embryophyta</taxon>
        <taxon>Tracheophyta</taxon>
        <taxon>Spermatophyta</taxon>
        <taxon>Magnoliopsida</taxon>
        <taxon>Ranunculales</taxon>
        <taxon>Papaveraceae</taxon>
        <taxon>Papaveroideae</taxon>
        <taxon>Macleaya</taxon>
    </lineage>
</organism>
<dbReference type="PANTHER" id="PTHR22731">
    <property type="entry name" value="RIBONUCLEASES P/MRP PROTEIN SUBUNIT POP1"/>
    <property type="match status" value="1"/>
</dbReference>